<evidence type="ECO:0000256" key="1">
    <source>
        <dbReference type="SAM" id="MobiDB-lite"/>
    </source>
</evidence>
<feature type="region of interest" description="Disordered" evidence="1">
    <location>
        <begin position="519"/>
        <end position="582"/>
    </location>
</feature>
<reference evidence="2" key="1">
    <citation type="submission" date="2020-01" db="EMBL/GenBank/DDBJ databases">
        <authorList>
            <consortium name="DOE Joint Genome Institute"/>
            <person name="Haridas S."/>
            <person name="Albert R."/>
            <person name="Binder M."/>
            <person name="Bloem J."/>
            <person name="Labutti K."/>
            <person name="Salamov A."/>
            <person name="Andreopoulos B."/>
            <person name="Baker S.E."/>
            <person name="Barry K."/>
            <person name="Bills G."/>
            <person name="Bluhm B.H."/>
            <person name="Cannon C."/>
            <person name="Castanera R."/>
            <person name="Culley D.E."/>
            <person name="Daum C."/>
            <person name="Ezra D."/>
            <person name="Gonzalez J.B."/>
            <person name="Henrissat B."/>
            <person name="Kuo A."/>
            <person name="Liang C."/>
            <person name="Lipzen A."/>
            <person name="Lutzoni F."/>
            <person name="Magnuson J."/>
            <person name="Mondo S."/>
            <person name="Nolan M."/>
            <person name="Ohm R."/>
            <person name="Pangilinan J."/>
            <person name="Park H.-J."/>
            <person name="Ramirez L."/>
            <person name="Alfaro M."/>
            <person name="Sun H."/>
            <person name="Tritt A."/>
            <person name="Yoshinaga Y."/>
            <person name="Zwiers L.-H."/>
            <person name="Turgeon B.G."/>
            <person name="Goodwin S.B."/>
            <person name="Spatafora J.W."/>
            <person name="Crous P.W."/>
            <person name="Grigoriev I.V."/>
        </authorList>
    </citation>
    <scope>NUCLEOTIDE SEQUENCE</scope>
    <source>
        <strain evidence="2">CBS 394.84</strain>
    </source>
</reference>
<protein>
    <recommendedName>
        <fullName evidence="4">CCHC-type domain-containing protein</fullName>
    </recommendedName>
</protein>
<dbReference type="GeneID" id="63853354"/>
<comment type="caution">
    <text evidence="2">The sequence shown here is derived from an EMBL/GenBank/DDBJ whole genome shotgun (WGS) entry which is preliminary data.</text>
</comment>
<dbReference type="OrthoDB" id="4359689at2759"/>
<evidence type="ECO:0000313" key="2">
    <source>
        <dbReference type="EMBL" id="KAF1843077.1"/>
    </source>
</evidence>
<keyword evidence="3" id="KW-1185">Reference proteome</keyword>
<dbReference type="EMBL" id="ML976617">
    <property type="protein sequence ID" value="KAF1843077.1"/>
    <property type="molecule type" value="Genomic_DNA"/>
</dbReference>
<evidence type="ECO:0000313" key="3">
    <source>
        <dbReference type="Proteomes" id="UP000800039"/>
    </source>
</evidence>
<name>A0A9P4GCF8_9PLEO</name>
<gene>
    <name evidence="2" type="ORF">K460DRAFT_396476</name>
</gene>
<proteinExistence type="predicted"/>
<accession>A0A9P4GCF8</accession>
<organism evidence="2 3">
    <name type="scientific">Cucurbitaria berberidis CBS 394.84</name>
    <dbReference type="NCBI Taxonomy" id="1168544"/>
    <lineage>
        <taxon>Eukaryota</taxon>
        <taxon>Fungi</taxon>
        <taxon>Dikarya</taxon>
        <taxon>Ascomycota</taxon>
        <taxon>Pezizomycotina</taxon>
        <taxon>Dothideomycetes</taxon>
        <taxon>Pleosporomycetidae</taxon>
        <taxon>Pleosporales</taxon>
        <taxon>Pleosporineae</taxon>
        <taxon>Cucurbitariaceae</taxon>
        <taxon>Cucurbitaria</taxon>
    </lineage>
</organism>
<dbReference type="RefSeq" id="XP_040785640.1">
    <property type="nucleotide sequence ID" value="XM_040936103.1"/>
</dbReference>
<feature type="compositionally biased region" description="Basic and acidic residues" evidence="1">
    <location>
        <begin position="560"/>
        <end position="582"/>
    </location>
</feature>
<dbReference type="Proteomes" id="UP000800039">
    <property type="component" value="Unassembled WGS sequence"/>
</dbReference>
<feature type="region of interest" description="Disordered" evidence="1">
    <location>
        <begin position="301"/>
        <end position="344"/>
    </location>
</feature>
<sequence>MSFHTLRREPYALYGVWFRLAEVDRATLVSRPQLHEWLLETIHNEGSDFTKVSATDLTGCCLKFAAKTEAESRLLKTAFDEKIPTALGFQSLQTKFQGLIQGDYIFKVCSYTRKDSRTGKLKSVGTVKREARRHIERALRLNIPKVHWYSPNRIVFTVPSLEIANRLYEMTDGFKRHIQLGGRICQITPWLHKCERRQCYNCQRFDHIAPDCEHQPGCSKCTESHPTRDCTVDREDFSCINCERLEQESPGQITWNTNHAATDLNDCNHPEAVQENARRHSIRNDVIHLEREPAWRLLLPLPRQPKPRGRKKQQAAANVAPVAPPLSRVFSPSQDVEQDGGEPIMSTENEAQYPVLSRVSIRESFSCDQETPSPAVPVEFQDSIRRRILSPETVVDTTAFAEPSRSLRRTFAYTSDSNSLSGSDEGRDVYNVSRPEEVEETAAALPFDYRSPGTGDAETWLASTSFGRSETDTCSTRSLQAIAERALDLYPDNVWSSSGSPHLSDSEAMLAVPVPPSNPVHRPRGISMSTSRATLSPVPTELSARSMSSKSQKGRSTDGQGRHDHVSRTAGMEEVRKGRNRKVSSDEYFPRFDETERVVHGDHSYGLRPTRRVSAAAKRFIRQQTRRVA</sequence>
<evidence type="ECO:0008006" key="4">
    <source>
        <dbReference type="Google" id="ProtNLM"/>
    </source>
</evidence>
<dbReference type="AlphaFoldDB" id="A0A9P4GCF8"/>